<proteinExistence type="predicted"/>
<dbReference type="InterPro" id="IPR013736">
    <property type="entry name" value="Xaa-Pro_dipept_C"/>
</dbReference>
<feature type="non-terminal residue" evidence="3">
    <location>
        <position position="461"/>
    </location>
</feature>
<dbReference type="Pfam" id="PF08530">
    <property type="entry name" value="PepX_C"/>
    <property type="match status" value="1"/>
</dbReference>
<name>A0A812IFJ0_9DINO</name>
<dbReference type="Gene3D" id="3.40.50.1820">
    <property type="entry name" value="alpha/beta hydrolase"/>
    <property type="match status" value="1"/>
</dbReference>
<keyword evidence="4" id="KW-1185">Reference proteome</keyword>
<comment type="caution">
    <text evidence="3">The sequence shown here is derived from an EMBL/GenBank/DDBJ whole genome shotgun (WGS) entry which is preliminary data.</text>
</comment>
<evidence type="ECO:0000256" key="1">
    <source>
        <dbReference type="SAM" id="MobiDB-lite"/>
    </source>
</evidence>
<dbReference type="OrthoDB" id="433953at2759"/>
<dbReference type="Proteomes" id="UP000604046">
    <property type="component" value="Unassembled WGS sequence"/>
</dbReference>
<dbReference type="EMBL" id="CAJNDS010000232">
    <property type="protein sequence ID" value="CAE7031510.1"/>
    <property type="molecule type" value="Genomic_DNA"/>
</dbReference>
<dbReference type="InterPro" id="IPR008979">
    <property type="entry name" value="Galactose-bd-like_sf"/>
</dbReference>
<organism evidence="3 4">
    <name type="scientific">Symbiodinium natans</name>
    <dbReference type="NCBI Taxonomy" id="878477"/>
    <lineage>
        <taxon>Eukaryota</taxon>
        <taxon>Sar</taxon>
        <taxon>Alveolata</taxon>
        <taxon>Dinophyceae</taxon>
        <taxon>Suessiales</taxon>
        <taxon>Symbiodiniaceae</taxon>
        <taxon>Symbiodinium</taxon>
    </lineage>
</organism>
<feature type="compositionally biased region" description="Basic and acidic residues" evidence="1">
    <location>
        <begin position="349"/>
        <end position="367"/>
    </location>
</feature>
<dbReference type="NCBIfam" id="TIGR00976">
    <property type="entry name" value="CocE_NonD"/>
    <property type="match status" value="1"/>
</dbReference>
<dbReference type="Gene3D" id="2.60.120.260">
    <property type="entry name" value="Galactose-binding domain-like"/>
    <property type="match status" value="1"/>
</dbReference>
<evidence type="ECO:0000259" key="2">
    <source>
        <dbReference type="SMART" id="SM00939"/>
    </source>
</evidence>
<reference evidence="3" key="1">
    <citation type="submission" date="2021-02" db="EMBL/GenBank/DDBJ databases">
        <authorList>
            <person name="Dougan E. K."/>
            <person name="Rhodes N."/>
            <person name="Thang M."/>
            <person name="Chan C."/>
        </authorList>
    </citation>
    <scope>NUCLEOTIDE SEQUENCE</scope>
</reference>
<dbReference type="InterPro" id="IPR029058">
    <property type="entry name" value="AB_hydrolase_fold"/>
</dbReference>
<dbReference type="GO" id="GO:0008239">
    <property type="term" value="F:dipeptidyl-peptidase activity"/>
    <property type="evidence" value="ECO:0007669"/>
    <property type="project" value="InterPro"/>
</dbReference>
<feature type="domain" description="Xaa-Pro dipeptidyl-peptidase C-terminal" evidence="2">
    <location>
        <begin position="169"/>
        <end position="456"/>
    </location>
</feature>
<protein>
    <recommendedName>
        <fullName evidence="2">Xaa-Pro dipeptidyl-peptidase C-terminal domain-containing protein</fullName>
    </recommendedName>
</protein>
<dbReference type="AlphaFoldDB" id="A0A812IFJ0"/>
<gene>
    <name evidence="3" type="ORF">SNAT2548_LOCUS3795</name>
</gene>
<evidence type="ECO:0000313" key="3">
    <source>
        <dbReference type="EMBL" id="CAE7031510.1"/>
    </source>
</evidence>
<feature type="region of interest" description="Disordered" evidence="1">
    <location>
        <begin position="349"/>
        <end position="369"/>
    </location>
</feature>
<accession>A0A812IFJ0</accession>
<dbReference type="InterPro" id="IPR005674">
    <property type="entry name" value="CocE/Ser_esterase"/>
</dbReference>
<evidence type="ECO:0000313" key="4">
    <source>
        <dbReference type="Proteomes" id="UP000604046"/>
    </source>
</evidence>
<dbReference type="SUPFAM" id="SSF49785">
    <property type="entry name" value="Galactose-binding domain-like"/>
    <property type="match status" value="1"/>
</dbReference>
<dbReference type="SMART" id="SM00939">
    <property type="entry name" value="PepX_C"/>
    <property type="match status" value="1"/>
</dbReference>
<sequence length="461" mass="50625">MNRWFLQHWCDVNARLDNARVSKIHPMAPLMIRGAAPVACRKEHRRFVAEHRDNWDLMAAAGSIEAIDDPVKLNSGETMSCQSLEIFSNPLQSLEGQAVLPSVAKSELPVLLISGWMCVTSASACAAFSALAGKSWRLLIGPWNHGGVQQIRYCRETKFLKFPKAEAVNEFLLHHLSTQKNVAPPAWLASEQPEAHFYVCGAKPAWQHSTSWPPQNVAKKPLWLSKSRELSWTKPVHDESDGGASQLPVATGQAHLVWGGVSRYNAMIKMMDLVKYQWKQSAVDSGKALLFETPALAAPVAMLGSPVLSLRLRGAGDEDADVFAYLCERPPDGGDLVYVTEGILRLSKRKEEDAPDHEKAADPDRSRCGNSAKAAEIDAGFVPHHSYRREDIEMLPAAGGLTTARLKMFAAAYRFRAGSRMALVIAPDDAAHYAANKKAGRQPPVICHSAAESSLLWLPLE</sequence>